<evidence type="ECO:0000256" key="2">
    <source>
        <dbReference type="ARBA" id="ARBA00023277"/>
    </source>
</evidence>
<accession>A0A2W7NJY9</accession>
<dbReference type="PANTHER" id="PTHR36306:SF1">
    <property type="entry name" value="ALPHA-AMYLASE-RELATED"/>
    <property type="match status" value="1"/>
</dbReference>
<dbReference type="Pfam" id="PF03065">
    <property type="entry name" value="Glyco_hydro_57"/>
    <property type="match status" value="1"/>
</dbReference>
<dbReference type="GO" id="GO:0005975">
    <property type="term" value="P:carbohydrate metabolic process"/>
    <property type="evidence" value="ECO:0007669"/>
    <property type="project" value="InterPro"/>
</dbReference>
<dbReference type="GO" id="GO:0003824">
    <property type="term" value="F:catalytic activity"/>
    <property type="evidence" value="ECO:0007669"/>
    <property type="project" value="InterPro"/>
</dbReference>
<sequence length="469" mass="54856">MNDSFELFFMRTDNHRSPNPNKFHDMRNICFCFQVHQPLRLRRYRFFDIGNDHYYYDDYTNESVMRKVVAKSYLPTNELLLKLIHKHKGKFKVSFSISGVALEQFRLYAPEVLESFQQLAQTGQVEFLAETWAHSLVALKDPNEFKRQVELHANNIEELFGQKPTAFRNTEMIYSDLLGEMVASMGYKVMLTEGAKHILGWKSPNYLYCNAINPRLKVLLRNYVLSDDIAFRFSNQNWSQWPLTADKYVDWLNQIDGKDEVVNLFMDYETFGEHQWRETGIFDFLGALPGAVLKKSNFQFATPSEIADKLQPVSPIHVPNPISWADEERDLTAWLGNEMQQEAFNKMYALLPKVNKCQDPKLMKDWLYLQTSDHLYYMCTKYFSDGAVHSYFNPYETPYEAFINYMNALSDFSIRIHAAVPENNQDVELANLSTLLEKKDEKIMKLEAELKKMREKKSKPAAKAEKSNV</sequence>
<organism evidence="5 6">
    <name type="scientific">Breznakibacter xylanolyticus</name>
    <dbReference type="NCBI Taxonomy" id="990"/>
    <lineage>
        <taxon>Bacteria</taxon>
        <taxon>Pseudomonadati</taxon>
        <taxon>Bacteroidota</taxon>
        <taxon>Bacteroidia</taxon>
        <taxon>Marinilabiliales</taxon>
        <taxon>Marinilabiliaceae</taxon>
        <taxon>Breznakibacter</taxon>
    </lineage>
</organism>
<dbReference type="CDD" id="cd10795">
    <property type="entry name" value="GH57N_MJA1_like"/>
    <property type="match status" value="1"/>
</dbReference>
<keyword evidence="6" id="KW-1185">Reference proteome</keyword>
<reference evidence="5 6" key="1">
    <citation type="submission" date="2018-06" db="EMBL/GenBank/DDBJ databases">
        <title>Genomic Encyclopedia of Archaeal and Bacterial Type Strains, Phase II (KMG-II): from individual species to whole genera.</title>
        <authorList>
            <person name="Goeker M."/>
        </authorList>
    </citation>
    <scope>NUCLEOTIDE SEQUENCE [LARGE SCALE GENOMIC DNA]</scope>
    <source>
        <strain evidence="5 6">DSM 6779</strain>
    </source>
</reference>
<dbReference type="EMBL" id="QKZK01000001">
    <property type="protein sequence ID" value="PZX20588.1"/>
    <property type="molecule type" value="Genomic_DNA"/>
</dbReference>
<evidence type="ECO:0000259" key="4">
    <source>
        <dbReference type="Pfam" id="PF03065"/>
    </source>
</evidence>
<dbReference type="Proteomes" id="UP000249239">
    <property type="component" value="Unassembled WGS sequence"/>
</dbReference>
<gene>
    <name evidence="5" type="ORF">LX69_00008</name>
</gene>
<dbReference type="AlphaFoldDB" id="A0A2W7NJY9"/>
<evidence type="ECO:0000256" key="1">
    <source>
        <dbReference type="ARBA" id="ARBA00006821"/>
    </source>
</evidence>
<dbReference type="InterPro" id="IPR011330">
    <property type="entry name" value="Glyco_hydro/deAcase_b/a-brl"/>
</dbReference>
<keyword evidence="3" id="KW-0175">Coiled coil</keyword>
<feature type="coiled-coil region" evidence="3">
    <location>
        <begin position="429"/>
        <end position="456"/>
    </location>
</feature>
<dbReference type="Gene3D" id="3.20.110.20">
    <property type="match status" value="1"/>
</dbReference>
<dbReference type="SUPFAM" id="SSF88713">
    <property type="entry name" value="Glycoside hydrolase/deacetylase"/>
    <property type="match status" value="1"/>
</dbReference>
<evidence type="ECO:0000256" key="3">
    <source>
        <dbReference type="SAM" id="Coils"/>
    </source>
</evidence>
<evidence type="ECO:0000313" key="6">
    <source>
        <dbReference type="Proteomes" id="UP000249239"/>
    </source>
</evidence>
<protein>
    <submittedName>
        <fullName evidence="5">Alpha-amylase</fullName>
    </submittedName>
</protein>
<feature type="domain" description="Glycoside hydrolase family 57 N-terminal" evidence="4">
    <location>
        <begin position="31"/>
        <end position="318"/>
    </location>
</feature>
<evidence type="ECO:0000313" key="5">
    <source>
        <dbReference type="EMBL" id="PZX20588.1"/>
    </source>
</evidence>
<comment type="similarity">
    <text evidence="1">Belongs to the glycosyl hydrolase 57 family.</text>
</comment>
<keyword evidence="2" id="KW-0119">Carbohydrate metabolism</keyword>
<proteinExistence type="inferred from homology"/>
<dbReference type="InterPro" id="IPR052046">
    <property type="entry name" value="GH57_Enzymes"/>
</dbReference>
<name>A0A2W7NJY9_9BACT</name>
<dbReference type="PANTHER" id="PTHR36306">
    <property type="entry name" value="ALPHA-AMYLASE-RELATED-RELATED"/>
    <property type="match status" value="1"/>
</dbReference>
<comment type="caution">
    <text evidence="5">The sequence shown here is derived from an EMBL/GenBank/DDBJ whole genome shotgun (WGS) entry which is preliminary data.</text>
</comment>
<dbReference type="InterPro" id="IPR004300">
    <property type="entry name" value="Glyco_hydro_57_N"/>
</dbReference>